<evidence type="ECO:0000259" key="3">
    <source>
        <dbReference type="SMART" id="SM00645"/>
    </source>
</evidence>
<dbReference type="InterPro" id="IPR038765">
    <property type="entry name" value="Papain-like_cys_pep_sf"/>
</dbReference>
<dbReference type="InterPro" id="IPR013128">
    <property type="entry name" value="Peptidase_C1A"/>
</dbReference>
<evidence type="ECO:0000313" key="5">
    <source>
        <dbReference type="Ensembl" id="ENSLLTP00000020609.1"/>
    </source>
</evidence>
<dbReference type="InterPro" id="IPR039417">
    <property type="entry name" value="Peptidase_C1A_papain-like"/>
</dbReference>
<evidence type="ECO:0000313" key="6">
    <source>
        <dbReference type="Proteomes" id="UP000694406"/>
    </source>
</evidence>
<comment type="similarity">
    <text evidence="1">Belongs to the peptidase C1 family.</text>
</comment>
<dbReference type="PROSITE" id="PS00640">
    <property type="entry name" value="THIOL_PROTEASE_ASN"/>
    <property type="match status" value="1"/>
</dbReference>
<dbReference type="Gene3D" id="3.90.70.10">
    <property type="entry name" value="Cysteine proteinases"/>
    <property type="match status" value="1"/>
</dbReference>
<reference evidence="5" key="1">
    <citation type="submission" date="2025-08" db="UniProtKB">
        <authorList>
            <consortium name="Ensembl"/>
        </authorList>
    </citation>
    <scope>IDENTIFICATION</scope>
</reference>
<dbReference type="SUPFAM" id="SSF54001">
    <property type="entry name" value="Cysteine proteinases"/>
    <property type="match status" value="1"/>
</dbReference>
<evidence type="ECO:0000256" key="2">
    <source>
        <dbReference type="ARBA" id="ARBA00023157"/>
    </source>
</evidence>
<proteinExistence type="inferred from homology"/>
<reference evidence="5" key="2">
    <citation type="submission" date="2025-09" db="UniProtKB">
        <authorList>
            <consortium name="Ensembl"/>
        </authorList>
    </citation>
    <scope>IDENTIFICATION</scope>
</reference>
<dbReference type="PRINTS" id="PR00705">
    <property type="entry name" value="PAPAIN"/>
</dbReference>
<dbReference type="SMART" id="SM00645">
    <property type="entry name" value="Pept_C1"/>
    <property type="match status" value="1"/>
</dbReference>
<accession>A0A8C5SRC8</accession>
<dbReference type="SMART" id="SM00848">
    <property type="entry name" value="Inhibitor_I29"/>
    <property type="match status" value="1"/>
</dbReference>
<name>A0A8C5SRC8_LATLA</name>
<dbReference type="Pfam" id="PF08246">
    <property type="entry name" value="Inhibitor_I29"/>
    <property type="match status" value="1"/>
</dbReference>
<dbReference type="Pfam" id="PF00112">
    <property type="entry name" value="Peptidase_C1"/>
    <property type="match status" value="1"/>
</dbReference>
<dbReference type="InterPro" id="IPR025661">
    <property type="entry name" value="Pept_asp_AS"/>
</dbReference>
<feature type="domain" description="Peptidase C1A papain C-terminal" evidence="3">
    <location>
        <begin position="129"/>
        <end position="346"/>
    </location>
</feature>
<organism evidence="5 6">
    <name type="scientific">Laticauda laticaudata</name>
    <name type="common">Blue-ringed sea krait</name>
    <name type="synonym">Blue-lipped sea krait</name>
    <dbReference type="NCBI Taxonomy" id="8630"/>
    <lineage>
        <taxon>Eukaryota</taxon>
        <taxon>Metazoa</taxon>
        <taxon>Chordata</taxon>
        <taxon>Craniata</taxon>
        <taxon>Vertebrata</taxon>
        <taxon>Euteleostomi</taxon>
        <taxon>Lepidosauria</taxon>
        <taxon>Squamata</taxon>
        <taxon>Bifurcata</taxon>
        <taxon>Unidentata</taxon>
        <taxon>Episquamata</taxon>
        <taxon>Toxicofera</taxon>
        <taxon>Serpentes</taxon>
        <taxon>Colubroidea</taxon>
        <taxon>Elapidae</taxon>
        <taxon>Laticaudinae</taxon>
        <taxon>Laticauda</taxon>
    </lineage>
</organism>
<sequence>MRQDAPTMRLAKLAAGLMLWAAWMSALRANFTLPSDPGTMELAGKFQDFMAKFGKTYNSQEEMIYRFKVFAQNMETSQVLQDTELGTAQYGITPFSDLTESEFAKKFGNPVLKAVPFGLMEPPRSFMAAPRFCDWRKKGLSPVKDQGDCASCWAFAAVSNIEALWKIHRNVNCSLSVQEVTDCTYHSRGGCLGGYVWDAFQYVFNSSGLLSSTLYPYTGENHRCQKFKKRKLTKIDGYSILPRDEKYIANVVATQGPVTALINRKNMQHYRNGIIQRSKVNCDPNWLDHAVLIVGFGEGKIRRGTWSGSYWIIQNSWGKHWGEEGYFRMDRDSNTCGIAQYVTTAILKDLGGQKPAVCPR</sequence>
<dbReference type="Ensembl" id="ENSLLTT00000021370.1">
    <property type="protein sequence ID" value="ENSLLTP00000020609.1"/>
    <property type="gene ID" value="ENSLLTG00000015421.1"/>
</dbReference>
<dbReference type="InterPro" id="IPR000668">
    <property type="entry name" value="Peptidase_C1A_C"/>
</dbReference>
<evidence type="ECO:0008006" key="7">
    <source>
        <dbReference type="Google" id="ProtNLM"/>
    </source>
</evidence>
<dbReference type="InterPro" id="IPR025660">
    <property type="entry name" value="Pept_his_AS"/>
</dbReference>
<dbReference type="GO" id="GO:0006508">
    <property type="term" value="P:proteolysis"/>
    <property type="evidence" value="ECO:0007669"/>
    <property type="project" value="InterPro"/>
</dbReference>
<protein>
    <recommendedName>
        <fullName evidence="7">Cathepsin W</fullName>
    </recommendedName>
</protein>
<dbReference type="GO" id="GO:0008234">
    <property type="term" value="F:cysteine-type peptidase activity"/>
    <property type="evidence" value="ECO:0007669"/>
    <property type="project" value="InterPro"/>
</dbReference>
<evidence type="ECO:0000256" key="1">
    <source>
        <dbReference type="ARBA" id="ARBA00008455"/>
    </source>
</evidence>
<dbReference type="CDD" id="cd02248">
    <property type="entry name" value="Peptidase_C1A"/>
    <property type="match status" value="1"/>
</dbReference>
<feature type="domain" description="Cathepsin propeptide inhibitor" evidence="4">
    <location>
        <begin position="46"/>
        <end position="103"/>
    </location>
</feature>
<dbReference type="AlphaFoldDB" id="A0A8C5SRC8"/>
<dbReference type="Proteomes" id="UP000694406">
    <property type="component" value="Unplaced"/>
</dbReference>
<keyword evidence="2" id="KW-1015">Disulfide bond</keyword>
<dbReference type="PANTHER" id="PTHR12411">
    <property type="entry name" value="CYSTEINE PROTEASE FAMILY C1-RELATED"/>
    <property type="match status" value="1"/>
</dbReference>
<keyword evidence="6" id="KW-1185">Reference proteome</keyword>
<dbReference type="GeneTree" id="ENSGT00940000161630"/>
<evidence type="ECO:0000259" key="4">
    <source>
        <dbReference type="SMART" id="SM00848"/>
    </source>
</evidence>
<dbReference type="PROSITE" id="PS00639">
    <property type="entry name" value="THIOL_PROTEASE_HIS"/>
    <property type="match status" value="1"/>
</dbReference>
<dbReference type="InterPro" id="IPR013201">
    <property type="entry name" value="Prot_inhib_I29"/>
</dbReference>